<sequence length="72" mass="7880">MVDLVSLVLGRLLLHLVSNLAFFILMHERVSSPHCISWTGGSVANNACCRHLSLPYCWLAAPVSVVTCWATV</sequence>
<keyword evidence="2" id="KW-1185">Reference proteome</keyword>
<accession>A0A318ZLR8</accession>
<reference evidence="1 2" key="1">
    <citation type="submission" date="2016-12" db="EMBL/GenBank/DDBJ databases">
        <title>The genomes of Aspergillus section Nigri reveals drivers in fungal speciation.</title>
        <authorList>
            <consortium name="DOE Joint Genome Institute"/>
            <person name="Vesth T.C."/>
            <person name="Nybo J."/>
            <person name="Theobald S."/>
            <person name="Brandl J."/>
            <person name="Frisvad J.C."/>
            <person name="Nielsen K.F."/>
            <person name="Lyhne E.K."/>
            <person name="Kogle M.E."/>
            <person name="Kuo A."/>
            <person name="Riley R."/>
            <person name="Clum A."/>
            <person name="Nolan M."/>
            <person name="Lipzen A."/>
            <person name="Salamov A."/>
            <person name="Henrissat B."/>
            <person name="Wiebenga A."/>
            <person name="De Vries R.P."/>
            <person name="Grigoriev I.V."/>
            <person name="Mortensen U.H."/>
            <person name="Andersen M.R."/>
            <person name="Baker S.E."/>
        </authorList>
    </citation>
    <scope>NUCLEOTIDE SEQUENCE [LARGE SCALE GENOMIC DNA]</scope>
    <source>
        <strain evidence="1 2">JOP 1030-1</strain>
    </source>
</reference>
<dbReference type="GeneID" id="37071844"/>
<dbReference type="AlphaFoldDB" id="A0A318ZLR8"/>
<evidence type="ECO:0000313" key="1">
    <source>
        <dbReference type="EMBL" id="PYH48476.1"/>
    </source>
</evidence>
<organism evidence="1 2">
    <name type="scientific">Aspergillus saccharolyticus JOP 1030-1</name>
    <dbReference type="NCBI Taxonomy" id="1450539"/>
    <lineage>
        <taxon>Eukaryota</taxon>
        <taxon>Fungi</taxon>
        <taxon>Dikarya</taxon>
        <taxon>Ascomycota</taxon>
        <taxon>Pezizomycotina</taxon>
        <taxon>Eurotiomycetes</taxon>
        <taxon>Eurotiomycetidae</taxon>
        <taxon>Eurotiales</taxon>
        <taxon>Aspergillaceae</taxon>
        <taxon>Aspergillus</taxon>
        <taxon>Aspergillus subgen. Circumdati</taxon>
    </lineage>
</organism>
<dbReference type="EMBL" id="KZ821221">
    <property type="protein sequence ID" value="PYH48476.1"/>
    <property type="molecule type" value="Genomic_DNA"/>
</dbReference>
<evidence type="ECO:0000313" key="2">
    <source>
        <dbReference type="Proteomes" id="UP000248349"/>
    </source>
</evidence>
<gene>
    <name evidence="1" type="ORF">BP01DRAFT_148936</name>
</gene>
<dbReference type="Proteomes" id="UP000248349">
    <property type="component" value="Unassembled WGS sequence"/>
</dbReference>
<name>A0A318ZLR8_9EURO</name>
<dbReference type="RefSeq" id="XP_025434458.1">
    <property type="nucleotide sequence ID" value="XM_025570616.1"/>
</dbReference>
<protein>
    <submittedName>
        <fullName evidence="1">Uncharacterized protein</fullName>
    </submittedName>
</protein>
<proteinExistence type="predicted"/>